<evidence type="ECO:0000313" key="14">
    <source>
        <dbReference type="EMBL" id="MSC32917.1"/>
    </source>
</evidence>
<dbReference type="SUPFAM" id="SSF81301">
    <property type="entry name" value="Nucleotidyltransferase"/>
    <property type="match status" value="1"/>
</dbReference>
<dbReference type="InterPro" id="IPR050264">
    <property type="entry name" value="Bact_CCA-adding_enz_type3_sf"/>
</dbReference>
<keyword evidence="2 9" id="KW-0808">Transferase</keyword>
<evidence type="ECO:0000256" key="4">
    <source>
        <dbReference type="ARBA" id="ARBA00022695"/>
    </source>
</evidence>
<comment type="cofactor">
    <cofactor evidence="1">
        <name>Mg(2+)</name>
        <dbReference type="ChEBI" id="CHEBI:18420"/>
    </cofactor>
</comment>
<keyword evidence="5" id="KW-0479">Metal-binding</keyword>
<evidence type="ECO:0000259" key="11">
    <source>
        <dbReference type="Pfam" id="PF12627"/>
    </source>
</evidence>
<keyword evidence="6" id="KW-0547">Nucleotide-binding</keyword>
<evidence type="ECO:0000256" key="8">
    <source>
        <dbReference type="ARBA" id="ARBA00022884"/>
    </source>
</evidence>
<accession>A0A6N7S5A9</accession>
<dbReference type="GO" id="GO:0046872">
    <property type="term" value="F:metal ion binding"/>
    <property type="evidence" value="ECO:0007669"/>
    <property type="project" value="UniProtKB-KW"/>
</dbReference>
<dbReference type="Gene3D" id="3.30.460.10">
    <property type="entry name" value="Beta Polymerase, domain 2"/>
    <property type="match status" value="1"/>
</dbReference>
<dbReference type="InterPro" id="IPR002646">
    <property type="entry name" value="PolA_pol_head_dom"/>
</dbReference>
<reference evidence="15 16" key="1">
    <citation type="journal article" date="2019" name="Nat. Med.">
        <title>A library of human gut bacterial isolates paired with longitudinal multiomics data enables mechanistic microbiome research.</title>
        <authorList>
            <person name="Poyet M."/>
            <person name="Groussin M."/>
            <person name="Gibbons S.M."/>
            <person name="Avila-Pacheco J."/>
            <person name="Jiang X."/>
            <person name="Kearney S.M."/>
            <person name="Perrotta A.R."/>
            <person name="Berdy B."/>
            <person name="Zhao S."/>
            <person name="Lieberman T.D."/>
            <person name="Swanson P.K."/>
            <person name="Smith M."/>
            <person name="Roesemann S."/>
            <person name="Alexander J.E."/>
            <person name="Rich S.A."/>
            <person name="Livny J."/>
            <person name="Vlamakis H."/>
            <person name="Clish C."/>
            <person name="Bullock K."/>
            <person name="Deik A."/>
            <person name="Scott J."/>
            <person name="Pierce K.A."/>
            <person name="Xavier R.J."/>
            <person name="Alm E.J."/>
        </authorList>
    </citation>
    <scope>NUCLEOTIDE SEQUENCE [LARGE SCALE GENOMIC DNA]</scope>
    <source>
        <strain evidence="13 15">BIOML-A4</strain>
        <strain evidence="14 16">BIOML-A5</strain>
    </source>
</reference>
<sequence length="416" mass="47359">MNEVLRSAGLTCLKLLNDAGYEAWWVGGCVRDGLLGRPVQDIDITTSALPEQTMECFQSQGHNVIPTGIKHGTVTVMMQNFPIEVTVYRTDRDYQDHRHPRSIQFVRSLKEDCARRDFTVNALCWHPELGLQDYFGGQQDLKMKSIRCIGNPCQRLDEDALRILRALRFSAALDFTIESETHAALFQKKELLRVLSAERIAREIEKMVIGRRWPEVFTVYHELLAVLFPQLPALQSPAAIQKAFGAFRLCPRITLPRLACFFLVSQQTPLAVCLDQAQRWSRQLKLSNHDRKSLTQLVQNQNRPLPKNRIDLRRLIYELPDLSTEWIQLQQALRRLSAKQAGQWIAAIEEIQSSDCLTLKQLAVNGYDLIAAGCPKTEISVCLNQALSAVIEDQVPNQKEALLTYIQQQAKPESQD</sequence>
<keyword evidence="8 9" id="KW-0694">RNA-binding</keyword>
<dbReference type="Gene3D" id="1.10.246.80">
    <property type="match status" value="1"/>
</dbReference>
<dbReference type="GO" id="GO:0004810">
    <property type="term" value="F:CCA tRNA nucleotidyltransferase activity"/>
    <property type="evidence" value="ECO:0007669"/>
    <property type="project" value="UniProtKB-EC"/>
</dbReference>
<dbReference type="GO" id="GO:0008033">
    <property type="term" value="P:tRNA processing"/>
    <property type="evidence" value="ECO:0007669"/>
    <property type="project" value="UniProtKB-KW"/>
</dbReference>
<dbReference type="AlphaFoldDB" id="A0A6N7S5A9"/>
<dbReference type="Gene3D" id="1.10.3090.10">
    <property type="entry name" value="cca-adding enzyme, domain 2"/>
    <property type="match status" value="1"/>
</dbReference>
<dbReference type="Pfam" id="PF12627">
    <property type="entry name" value="PolyA_pol_RNAbd"/>
    <property type="match status" value="1"/>
</dbReference>
<dbReference type="InterPro" id="IPR032828">
    <property type="entry name" value="PolyA_RNA-bd"/>
</dbReference>
<evidence type="ECO:0000256" key="3">
    <source>
        <dbReference type="ARBA" id="ARBA00022694"/>
    </source>
</evidence>
<keyword evidence="7" id="KW-0460">Magnesium</keyword>
<dbReference type="CDD" id="cd05398">
    <property type="entry name" value="NT_ClassII-CCAase"/>
    <property type="match status" value="1"/>
</dbReference>
<feature type="domain" description="CCA-adding enzyme C-terminal" evidence="12">
    <location>
        <begin position="274"/>
        <end position="405"/>
    </location>
</feature>
<comment type="caution">
    <text evidence="13">The sequence shown here is derived from an EMBL/GenBank/DDBJ whole genome shotgun (WGS) entry which is preliminary data.</text>
</comment>
<dbReference type="PANTHER" id="PTHR46173:SF1">
    <property type="entry name" value="CCA TRNA NUCLEOTIDYLTRANSFERASE 1, MITOCHONDRIAL"/>
    <property type="match status" value="1"/>
</dbReference>
<feature type="domain" description="tRNA nucleotidyltransferase/poly(A) polymerase RNA and SrmB- binding" evidence="11">
    <location>
        <begin position="174"/>
        <end position="232"/>
    </location>
</feature>
<evidence type="ECO:0000256" key="6">
    <source>
        <dbReference type="ARBA" id="ARBA00022741"/>
    </source>
</evidence>
<dbReference type="Proteomes" id="UP000433575">
    <property type="component" value="Unassembled WGS sequence"/>
</dbReference>
<organism evidence="13 15">
    <name type="scientific">Holdemania massiliensis</name>
    <dbReference type="NCBI Taxonomy" id="1468449"/>
    <lineage>
        <taxon>Bacteria</taxon>
        <taxon>Bacillati</taxon>
        <taxon>Bacillota</taxon>
        <taxon>Erysipelotrichia</taxon>
        <taxon>Erysipelotrichales</taxon>
        <taxon>Erysipelotrichaceae</taxon>
        <taxon>Holdemania</taxon>
    </lineage>
</organism>
<comment type="similarity">
    <text evidence="9">Belongs to the tRNA nucleotidyltransferase/poly(A) polymerase family.</text>
</comment>
<evidence type="ECO:0000313" key="13">
    <source>
        <dbReference type="EMBL" id="MSA89081.1"/>
    </source>
</evidence>
<evidence type="ECO:0000259" key="12">
    <source>
        <dbReference type="Pfam" id="PF13735"/>
    </source>
</evidence>
<evidence type="ECO:0000256" key="9">
    <source>
        <dbReference type="RuleBase" id="RU003953"/>
    </source>
</evidence>
<proteinExistence type="inferred from homology"/>
<dbReference type="Proteomes" id="UP000480929">
    <property type="component" value="Unassembled WGS sequence"/>
</dbReference>
<evidence type="ECO:0000256" key="2">
    <source>
        <dbReference type="ARBA" id="ARBA00022679"/>
    </source>
</evidence>
<name>A0A6N7S5A9_9FIRM</name>
<evidence type="ECO:0000256" key="5">
    <source>
        <dbReference type="ARBA" id="ARBA00022723"/>
    </source>
</evidence>
<dbReference type="Pfam" id="PF01743">
    <property type="entry name" value="PolyA_pol"/>
    <property type="match status" value="1"/>
</dbReference>
<dbReference type="Pfam" id="PF13735">
    <property type="entry name" value="tRNA_NucTran2_2"/>
    <property type="match status" value="1"/>
</dbReference>
<dbReference type="InterPro" id="IPR043519">
    <property type="entry name" value="NT_sf"/>
</dbReference>
<dbReference type="NCBIfam" id="NF009814">
    <property type="entry name" value="PRK13299.1"/>
    <property type="match status" value="1"/>
</dbReference>
<dbReference type="EMBL" id="WKPI01000009">
    <property type="protein sequence ID" value="MSC32917.1"/>
    <property type="molecule type" value="Genomic_DNA"/>
</dbReference>
<evidence type="ECO:0000256" key="1">
    <source>
        <dbReference type="ARBA" id="ARBA00001946"/>
    </source>
</evidence>
<evidence type="ECO:0000313" key="15">
    <source>
        <dbReference type="Proteomes" id="UP000433575"/>
    </source>
</evidence>
<dbReference type="OrthoDB" id="9805698at2"/>
<dbReference type="GO" id="GO:0000166">
    <property type="term" value="F:nucleotide binding"/>
    <property type="evidence" value="ECO:0007669"/>
    <property type="project" value="UniProtKB-KW"/>
</dbReference>
<gene>
    <name evidence="14" type="ORF">GKD88_07265</name>
    <name evidence="13" type="ORF">GKE08_07060</name>
</gene>
<keyword evidence="16" id="KW-1185">Reference proteome</keyword>
<dbReference type="InterPro" id="IPR032810">
    <property type="entry name" value="CCA-adding_enz_C"/>
</dbReference>
<evidence type="ECO:0000256" key="7">
    <source>
        <dbReference type="ARBA" id="ARBA00022842"/>
    </source>
</evidence>
<keyword evidence="3" id="KW-0819">tRNA processing</keyword>
<dbReference type="GO" id="GO:0000049">
    <property type="term" value="F:tRNA binding"/>
    <property type="evidence" value="ECO:0007669"/>
    <property type="project" value="TreeGrafter"/>
</dbReference>
<evidence type="ECO:0000259" key="10">
    <source>
        <dbReference type="Pfam" id="PF01743"/>
    </source>
</evidence>
<dbReference type="SUPFAM" id="SSF81891">
    <property type="entry name" value="Poly A polymerase C-terminal region-like"/>
    <property type="match status" value="1"/>
</dbReference>
<protein>
    <submittedName>
        <fullName evidence="13">CCA tRNA nucleotidyltransferase</fullName>
        <ecNumber evidence="13">2.7.7.72</ecNumber>
    </submittedName>
</protein>
<dbReference type="EC" id="2.7.7.72" evidence="13"/>
<dbReference type="EMBL" id="WKPJ01000008">
    <property type="protein sequence ID" value="MSA89081.1"/>
    <property type="molecule type" value="Genomic_DNA"/>
</dbReference>
<keyword evidence="4 13" id="KW-0548">Nucleotidyltransferase</keyword>
<feature type="domain" description="Poly A polymerase head" evidence="10">
    <location>
        <begin position="24"/>
        <end position="147"/>
    </location>
</feature>
<dbReference type="PANTHER" id="PTHR46173">
    <property type="entry name" value="CCA TRNA NUCLEOTIDYLTRANSFERASE 1, MITOCHONDRIAL"/>
    <property type="match status" value="1"/>
</dbReference>
<evidence type="ECO:0000313" key="16">
    <source>
        <dbReference type="Proteomes" id="UP000480929"/>
    </source>
</evidence>
<dbReference type="RefSeq" id="WP_154238454.1">
    <property type="nucleotide sequence ID" value="NZ_CALJPI010000233.1"/>
</dbReference>